<dbReference type="RefSeq" id="XP_019017885.1">
    <property type="nucleotide sequence ID" value="XM_019164299.1"/>
</dbReference>
<dbReference type="GeneID" id="30180986"/>
<feature type="region of interest" description="Disordered" evidence="1">
    <location>
        <begin position="179"/>
        <end position="230"/>
    </location>
</feature>
<dbReference type="Proteomes" id="UP000094455">
    <property type="component" value="Unassembled WGS sequence"/>
</dbReference>
<gene>
    <name evidence="2" type="ORF">PICMEDRAFT_72809</name>
</gene>
<dbReference type="OrthoDB" id="3998016at2759"/>
<sequence>MPVATKRKRSRKTTFKTNPYPVQETKTIQQSTSNPFTFGPDLKTSSFSNRQNITNGGNPVFQFHIPNVDPHKATLLNDEVDMYFPRKHFLSKYQMLNDLLENIIIKPIPTDKIIPPRLFPIAFVDGMPYEKKRAELLKDVSEIAKHKSQDDLVDLKNDEKSQDANLTLDQTKNEIKTEIEDNKEAAPKLNSGVVTDFNTTQERKKEENKTEVSKDGKNNSKNDSGKYDVNLKNEDGTRAFVKDIEDDLSDYDPDFDGYQIPYPKDSTETKKVINDYLKSRMKIKVRTDFLFGDLETMKMQEYSLAEIEKETQQKGQEPFEFGERFNYNMKAIDDLHQTFLSYTANSIEECENKVSEIESDLKSKFKKRFVDSNEKNQFKTQAFDSFKTGLTVEDYNSQFKKVSLQANDIPQNLSSALSLQTNASSIVRGENSDVKIDRNPGASPTSQILIEPPASISFSPRDLVATNEEATLVSTSQNQEQNISPSLPLAHGDTAVADQISGQGSMDLVPQDPSEINDHVSDVEKGSQDLVTDLTKKTSNNDMNNFLKSQNNFDFENEMLYDSADFNNDDNDDDFGSLSNEVFLNM</sequence>
<keyword evidence="3" id="KW-1185">Reference proteome</keyword>
<proteinExistence type="predicted"/>
<evidence type="ECO:0000313" key="3">
    <source>
        <dbReference type="Proteomes" id="UP000094455"/>
    </source>
</evidence>
<dbReference type="EMBL" id="KV454003">
    <property type="protein sequence ID" value="ODQ46772.1"/>
    <property type="molecule type" value="Genomic_DNA"/>
</dbReference>
<protein>
    <submittedName>
        <fullName evidence="2">Uncharacterized protein</fullName>
    </submittedName>
</protein>
<name>A0A1E3NKU3_9ASCO</name>
<organism evidence="2 3">
    <name type="scientific">Pichia membranifaciens NRRL Y-2026</name>
    <dbReference type="NCBI Taxonomy" id="763406"/>
    <lineage>
        <taxon>Eukaryota</taxon>
        <taxon>Fungi</taxon>
        <taxon>Dikarya</taxon>
        <taxon>Ascomycota</taxon>
        <taxon>Saccharomycotina</taxon>
        <taxon>Pichiomycetes</taxon>
        <taxon>Pichiales</taxon>
        <taxon>Pichiaceae</taxon>
        <taxon>Pichia</taxon>
    </lineage>
</organism>
<evidence type="ECO:0000256" key="1">
    <source>
        <dbReference type="SAM" id="MobiDB-lite"/>
    </source>
</evidence>
<feature type="compositionally biased region" description="Basic and acidic residues" evidence="1">
    <location>
        <begin position="201"/>
        <end position="230"/>
    </location>
</feature>
<reference evidence="2 3" key="1">
    <citation type="journal article" date="2016" name="Proc. Natl. Acad. Sci. U.S.A.">
        <title>Comparative genomics of biotechnologically important yeasts.</title>
        <authorList>
            <person name="Riley R."/>
            <person name="Haridas S."/>
            <person name="Wolfe K.H."/>
            <person name="Lopes M.R."/>
            <person name="Hittinger C.T."/>
            <person name="Goeker M."/>
            <person name="Salamov A.A."/>
            <person name="Wisecaver J.H."/>
            <person name="Long T.M."/>
            <person name="Calvey C.H."/>
            <person name="Aerts A.L."/>
            <person name="Barry K.W."/>
            <person name="Choi C."/>
            <person name="Clum A."/>
            <person name="Coughlan A.Y."/>
            <person name="Deshpande S."/>
            <person name="Douglass A.P."/>
            <person name="Hanson S.J."/>
            <person name="Klenk H.-P."/>
            <person name="LaButti K.M."/>
            <person name="Lapidus A."/>
            <person name="Lindquist E.A."/>
            <person name="Lipzen A.M."/>
            <person name="Meier-Kolthoff J.P."/>
            <person name="Ohm R.A."/>
            <person name="Otillar R.P."/>
            <person name="Pangilinan J.L."/>
            <person name="Peng Y."/>
            <person name="Rokas A."/>
            <person name="Rosa C.A."/>
            <person name="Scheuner C."/>
            <person name="Sibirny A.A."/>
            <person name="Slot J.C."/>
            <person name="Stielow J.B."/>
            <person name="Sun H."/>
            <person name="Kurtzman C.P."/>
            <person name="Blackwell M."/>
            <person name="Grigoriev I.V."/>
            <person name="Jeffries T.W."/>
        </authorList>
    </citation>
    <scope>NUCLEOTIDE SEQUENCE [LARGE SCALE GENOMIC DNA]</scope>
    <source>
        <strain evidence="2 3">NRRL Y-2026</strain>
    </source>
</reference>
<dbReference type="STRING" id="763406.A0A1E3NKU3"/>
<accession>A0A1E3NKU3</accession>
<evidence type="ECO:0000313" key="2">
    <source>
        <dbReference type="EMBL" id="ODQ46772.1"/>
    </source>
</evidence>
<dbReference type="AlphaFoldDB" id="A0A1E3NKU3"/>